<dbReference type="EMBL" id="BMAW01116377">
    <property type="protein sequence ID" value="GFT70443.1"/>
    <property type="molecule type" value="Genomic_DNA"/>
</dbReference>
<organism evidence="1 2">
    <name type="scientific">Nephila pilipes</name>
    <name type="common">Giant wood spider</name>
    <name type="synonym">Nephila maculata</name>
    <dbReference type="NCBI Taxonomy" id="299642"/>
    <lineage>
        <taxon>Eukaryota</taxon>
        <taxon>Metazoa</taxon>
        <taxon>Ecdysozoa</taxon>
        <taxon>Arthropoda</taxon>
        <taxon>Chelicerata</taxon>
        <taxon>Arachnida</taxon>
        <taxon>Araneae</taxon>
        <taxon>Araneomorphae</taxon>
        <taxon>Entelegynae</taxon>
        <taxon>Araneoidea</taxon>
        <taxon>Nephilidae</taxon>
        <taxon>Nephila</taxon>
    </lineage>
</organism>
<sequence>MLALKSVCKILPKRQRRCCVCTSKGTKPCATAAAMEVLALLLKNGRQRWCSSPTIAIPFWKHRFLFDHQCNAIIRRCQYLRGIDAGYARRYSIAAGGARCDGSEGARQRQQCASMERALSGGGFTGGGKGSEGQPIWKRFLYAASARKRAVRVQL</sequence>
<reference evidence="1" key="1">
    <citation type="submission" date="2020-08" db="EMBL/GenBank/DDBJ databases">
        <title>Multicomponent nature underlies the extraordinary mechanical properties of spider dragline silk.</title>
        <authorList>
            <person name="Kono N."/>
            <person name="Nakamura H."/>
            <person name="Mori M."/>
            <person name="Yoshida Y."/>
            <person name="Ohtoshi R."/>
            <person name="Malay A.D."/>
            <person name="Moran D.A.P."/>
            <person name="Tomita M."/>
            <person name="Numata K."/>
            <person name="Arakawa K."/>
        </authorList>
    </citation>
    <scope>NUCLEOTIDE SEQUENCE</scope>
</reference>
<comment type="caution">
    <text evidence="1">The sequence shown here is derived from an EMBL/GenBank/DDBJ whole genome shotgun (WGS) entry which is preliminary data.</text>
</comment>
<keyword evidence="2" id="KW-1185">Reference proteome</keyword>
<accession>A0A8X6U1I7</accession>
<dbReference type="Proteomes" id="UP000887013">
    <property type="component" value="Unassembled WGS sequence"/>
</dbReference>
<evidence type="ECO:0000313" key="2">
    <source>
        <dbReference type="Proteomes" id="UP000887013"/>
    </source>
</evidence>
<gene>
    <name evidence="1" type="ORF">NPIL_367461</name>
</gene>
<evidence type="ECO:0000313" key="1">
    <source>
        <dbReference type="EMBL" id="GFT70443.1"/>
    </source>
</evidence>
<name>A0A8X6U1I7_NEPPI</name>
<protein>
    <submittedName>
        <fullName evidence="1">Uncharacterized protein</fullName>
    </submittedName>
</protein>
<dbReference type="AlphaFoldDB" id="A0A8X6U1I7"/>
<proteinExistence type="predicted"/>